<comment type="caution">
    <text evidence="1">The sequence shown here is derived from an EMBL/GenBank/DDBJ whole genome shotgun (WGS) entry which is preliminary data.</text>
</comment>
<name>X1QI39_9ZZZZ</name>
<reference evidence="1" key="1">
    <citation type="journal article" date="2014" name="Front. Microbiol.">
        <title>High frequency of phylogenetically diverse reductive dehalogenase-homologous genes in deep subseafloor sedimentary metagenomes.</title>
        <authorList>
            <person name="Kawai M."/>
            <person name="Futagami T."/>
            <person name="Toyoda A."/>
            <person name="Takaki Y."/>
            <person name="Nishi S."/>
            <person name="Hori S."/>
            <person name="Arai W."/>
            <person name="Tsubouchi T."/>
            <person name="Morono Y."/>
            <person name="Uchiyama I."/>
            <person name="Ito T."/>
            <person name="Fujiyama A."/>
            <person name="Inagaki F."/>
            <person name="Takami H."/>
        </authorList>
    </citation>
    <scope>NUCLEOTIDE SEQUENCE</scope>
    <source>
        <strain evidence="1">Expedition CK06-06</strain>
    </source>
</reference>
<dbReference type="EMBL" id="BARV01044000">
    <property type="protein sequence ID" value="GAI68137.1"/>
    <property type="molecule type" value="Genomic_DNA"/>
</dbReference>
<feature type="non-terminal residue" evidence="1">
    <location>
        <position position="1"/>
    </location>
</feature>
<dbReference type="Gene3D" id="3.20.20.210">
    <property type="match status" value="1"/>
</dbReference>
<proteinExistence type="predicted"/>
<gene>
    <name evidence="1" type="ORF">S06H3_65380</name>
</gene>
<sequence>DGFTIFEDSNRELIGDNTYTDEWNITWKMEPNGILYPYDGPIKTPSDLAKYSLPDADSEYLYKTLKEAVKRFKGEKAIVFIAHETFEYSHYLSGGMD</sequence>
<dbReference type="AlphaFoldDB" id="X1QI39"/>
<organism evidence="1">
    <name type="scientific">marine sediment metagenome</name>
    <dbReference type="NCBI Taxonomy" id="412755"/>
    <lineage>
        <taxon>unclassified sequences</taxon>
        <taxon>metagenomes</taxon>
        <taxon>ecological metagenomes</taxon>
    </lineage>
</organism>
<evidence type="ECO:0000313" key="1">
    <source>
        <dbReference type="EMBL" id="GAI68137.1"/>
    </source>
</evidence>
<dbReference type="InterPro" id="IPR038071">
    <property type="entry name" value="UROD/MetE-like_sf"/>
</dbReference>
<feature type="non-terminal residue" evidence="1">
    <location>
        <position position="97"/>
    </location>
</feature>
<accession>X1QI39</accession>
<protein>
    <submittedName>
        <fullName evidence="1">Uncharacterized protein</fullName>
    </submittedName>
</protein>